<dbReference type="eggNOG" id="COG1846">
    <property type="taxonomic scope" value="Bacteria"/>
</dbReference>
<dbReference type="PANTHER" id="PTHR33164">
    <property type="entry name" value="TRANSCRIPTIONAL REGULATOR, MARR FAMILY"/>
    <property type="match status" value="1"/>
</dbReference>
<dbReference type="PROSITE" id="PS50995">
    <property type="entry name" value="HTH_MARR_2"/>
    <property type="match status" value="1"/>
</dbReference>
<dbReference type="PRINTS" id="PR00598">
    <property type="entry name" value="HTHMARR"/>
</dbReference>
<dbReference type="STRING" id="1105367.CG50_04110"/>
<organism evidence="5 6">
    <name type="scientific">Paenirhodobacter enshiensis</name>
    <dbReference type="NCBI Taxonomy" id="1105367"/>
    <lineage>
        <taxon>Bacteria</taxon>
        <taxon>Pseudomonadati</taxon>
        <taxon>Pseudomonadota</taxon>
        <taxon>Alphaproteobacteria</taxon>
        <taxon>Rhodobacterales</taxon>
        <taxon>Rhodobacter group</taxon>
        <taxon>Paenirhodobacter</taxon>
    </lineage>
</organism>
<name>A0A086Y9D9_9RHOB</name>
<evidence type="ECO:0000256" key="1">
    <source>
        <dbReference type="ARBA" id="ARBA00023015"/>
    </source>
</evidence>
<feature type="domain" description="HTH marR-type" evidence="4">
    <location>
        <begin position="9"/>
        <end position="142"/>
    </location>
</feature>
<dbReference type="InterPro" id="IPR000835">
    <property type="entry name" value="HTH_MarR-typ"/>
</dbReference>
<protein>
    <submittedName>
        <fullName evidence="5">Transcriptional regulator</fullName>
    </submittedName>
</protein>
<sequence>MTSDLTSPRARLGRRFAVLARRWRQVLDARLTEAGLSAATWVPLVHLDDMGDGIAQAELARRISLDASSLVRLLDILCRQGLVERRPDPVDGRVRQVVLTPEGHARVAGISRELARSEAELLAGLSDDDIAGMLAGFDKIDLALTAARSPRQE</sequence>
<keyword evidence="6" id="KW-1185">Reference proteome</keyword>
<proteinExistence type="predicted"/>
<evidence type="ECO:0000256" key="2">
    <source>
        <dbReference type="ARBA" id="ARBA00023125"/>
    </source>
</evidence>
<dbReference type="Gene3D" id="1.10.10.10">
    <property type="entry name" value="Winged helix-like DNA-binding domain superfamily/Winged helix DNA-binding domain"/>
    <property type="match status" value="1"/>
</dbReference>
<evidence type="ECO:0000313" key="5">
    <source>
        <dbReference type="EMBL" id="KFI30889.1"/>
    </source>
</evidence>
<dbReference type="InterPro" id="IPR039422">
    <property type="entry name" value="MarR/SlyA-like"/>
</dbReference>
<dbReference type="Pfam" id="PF12802">
    <property type="entry name" value="MarR_2"/>
    <property type="match status" value="1"/>
</dbReference>
<evidence type="ECO:0000259" key="4">
    <source>
        <dbReference type="PROSITE" id="PS50995"/>
    </source>
</evidence>
<dbReference type="PANTHER" id="PTHR33164:SF64">
    <property type="entry name" value="TRANSCRIPTIONAL REGULATOR SLYA"/>
    <property type="match status" value="1"/>
</dbReference>
<comment type="caution">
    <text evidence="5">The sequence shown here is derived from an EMBL/GenBank/DDBJ whole genome shotgun (WGS) entry which is preliminary data.</text>
</comment>
<dbReference type="AlphaFoldDB" id="A0A086Y9D9"/>
<dbReference type="Proteomes" id="UP000028824">
    <property type="component" value="Unassembled WGS sequence"/>
</dbReference>
<gene>
    <name evidence="5" type="ORF">CG50_04110</name>
</gene>
<evidence type="ECO:0000256" key="3">
    <source>
        <dbReference type="ARBA" id="ARBA00023163"/>
    </source>
</evidence>
<accession>A0A086Y9D9</accession>
<keyword evidence="1" id="KW-0805">Transcription regulation</keyword>
<dbReference type="GO" id="GO:0003677">
    <property type="term" value="F:DNA binding"/>
    <property type="evidence" value="ECO:0007669"/>
    <property type="project" value="UniProtKB-KW"/>
</dbReference>
<reference evidence="5 6" key="1">
    <citation type="submission" date="2014-03" db="EMBL/GenBank/DDBJ databases">
        <title>Genome of Paenirhodobacter enshiensis DW2-9.</title>
        <authorList>
            <person name="Wang D."/>
            <person name="Wang G."/>
        </authorList>
    </citation>
    <scope>NUCLEOTIDE SEQUENCE [LARGE SCALE GENOMIC DNA]</scope>
    <source>
        <strain evidence="5 6">DW2-9</strain>
    </source>
</reference>
<dbReference type="SMART" id="SM00347">
    <property type="entry name" value="HTH_MARR"/>
    <property type="match status" value="1"/>
</dbReference>
<dbReference type="RefSeq" id="WP_036634107.1">
    <property type="nucleotide sequence ID" value="NZ_JFZB01000001.1"/>
</dbReference>
<keyword evidence="3" id="KW-0804">Transcription</keyword>
<dbReference type="EMBL" id="JFZB01000001">
    <property type="protein sequence ID" value="KFI30889.1"/>
    <property type="molecule type" value="Genomic_DNA"/>
</dbReference>
<evidence type="ECO:0000313" key="6">
    <source>
        <dbReference type="Proteomes" id="UP000028824"/>
    </source>
</evidence>
<dbReference type="GO" id="GO:0003700">
    <property type="term" value="F:DNA-binding transcription factor activity"/>
    <property type="evidence" value="ECO:0007669"/>
    <property type="project" value="InterPro"/>
</dbReference>
<dbReference type="InterPro" id="IPR036390">
    <property type="entry name" value="WH_DNA-bd_sf"/>
</dbReference>
<dbReference type="OrthoDB" id="582199at2"/>
<dbReference type="GO" id="GO:0006950">
    <property type="term" value="P:response to stress"/>
    <property type="evidence" value="ECO:0007669"/>
    <property type="project" value="TreeGrafter"/>
</dbReference>
<keyword evidence="2" id="KW-0238">DNA-binding</keyword>
<dbReference type="SUPFAM" id="SSF46785">
    <property type="entry name" value="Winged helix' DNA-binding domain"/>
    <property type="match status" value="1"/>
</dbReference>
<dbReference type="InterPro" id="IPR036388">
    <property type="entry name" value="WH-like_DNA-bd_sf"/>
</dbReference>